<accession>A0AB39BBV1</accession>
<keyword evidence="6 13" id="KW-0418">Kinase</keyword>
<keyword evidence="10" id="KW-0472">Membrane</keyword>
<gene>
    <name evidence="13" type="ORF">ABFY20_10570</name>
</gene>
<sequence>MKVQPSRIARAPELLAAVAVLVVGGIEASSANLSGYGSGPALVQAIAVLGTATAVATTRRAPWVSFCVLWALLILQAATTTDVLLVQIAVVGVAFGIARWGSTALLWVSGLSIPVAATISFLYINLLAYTLWQTRIARNLIVPLVDAGIAWPVFVLPLILSVLALPWLAGLVTRYWGAARRSQRSQAEAESAAARAAVERERMAEIAALRENQARLARDVHDVVGHSLTVILAQAESAQFLDDSRPEALKATMATIARSARSSLQEVRAVLSSPDGTTGHPTDLDALVSSTRESGLPIVVADTGAVHPLPPELATVAFRVLQEMLTNALKHGRRDSMVTVHRDWGDLLRLTVTNQPASTPAPPGPEHPGGEGLTGMRRRVESVGGSLDVSTGGDGAFVVTATLPLRAGAPFPPVRV</sequence>
<keyword evidence="8" id="KW-0902">Two-component regulatory system</keyword>
<organism evidence="13">
    <name type="scientific">Herbiconiux sp. A18JL235</name>
    <dbReference type="NCBI Taxonomy" id="3152363"/>
    <lineage>
        <taxon>Bacteria</taxon>
        <taxon>Bacillati</taxon>
        <taxon>Actinomycetota</taxon>
        <taxon>Actinomycetes</taxon>
        <taxon>Micrococcales</taxon>
        <taxon>Microbacteriaceae</taxon>
        <taxon>Herbiconiux</taxon>
    </lineage>
</organism>
<dbReference type="GO" id="GO:0046983">
    <property type="term" value="F:protein dimerization activity"/>
    <property type="evidence" value="ECO:0007669"/>
    <property type="project" value="InterPro"/>
</dbReference>
<dbReference type="InterPro" id="IPR011712">
    <property type="entry name" value="Sig_transdc_His_kin_sub3_dim/P"/>
</dbReference>
<evidence type="ECO:0000256" key="4">
    <source>
        <dbReference type="ARBA" id="ARBA00022679"/>
    </source>
</evidence>
<dbReference type="InterPro" id="IPR050482">
    <property type="entry name" value="Sensor_HK_TwoCompSys"/>
</dbReference>
<evidence type="ECO:0000256" key="1">
    <source>
        <dbReference type="ARBA" id="ARBA00000085"/>
    </source>
</evidence>
<keyword evidence="3" id="KW-0597">Phosphoprotein</keyword>
<keyword evidence="4" id="KW-0808">Transferase</keyword>
<feature type="transmembrane region" description="Helical" evidence="10">
    <location>
        <begin position="149"/>
        <end position="176"/>
    </location>
</feature>
<dbReference type="InterPro" id="IPR036890">
    <property type="entry name" value="HATPase_C_sf"/>
</dbReference>
<dbReference type="RefSeq" id="WP_368496214.1">
    <property type="nucleotide sequence ID" value="NZ_CP162511.1"/>
</dbReference>
<dbReference type="CDD" id="cd16917">
    <property type="entry name" value="HATPase_UhpB-NarQ-NarX-like"/>
    <property type="match status" value="1"/>
</dbReference>
<keyword evidence="5" id="KW-0547">Nucleotide-binding</keyword>
<dbReference type="PANTHER" id="PTHR24421">
    <property type="entry name" value="NITRATE/NITRITE SENSOR PROTEIN NARX-RELATED"/>
    <property type="match status" value="1"/>
</dbReference>
<evidence type="ECO:0000256" key="10">
    <source>
        <dbReference type="SAM" id="Phobius"/>
    </source>
</evidence>
<dbReference type="GO" id="GO:0016020">
    <property type="term" value="C:membrane"/>
    <property type="evidence" value="ECO:0007669"/>
    <property type="project" value="InterPro"/>
</dbReference>
<feature type="domain" description="Histidine kinase/HSP90-like ATPase" evidence="11">
    <location>
        <begin position="318"/>
        <end position="406"/>
    </location>
</feature>
<dbReference type="SUPFAM" id="SSF55874">
    <property type="entry name" value="ATPase domain of HSP90 chaperone/DNA topoisomerase II/histidine kinase"/>
    <property type="match status" value="1"/>
</dbReference>
<dbReference type="EC" id="2.7.13.3" evidence="2"/>
<evidence type="ECO:0000256" key="3">
    <source>
        <dbReference type="ARBA" id="ARBA00022553"/>
    </source>
</evidence>
<dbReference type="Gene3D" id="1.20.5.1930">
    <property type="match status" value="1"/>
</dbReference>
<dbReference type="GO" id="GO:0005524">
    <property type="term" value="F:ATP binding"/>
    <property type="evidence" value="ECO:0007669"/>
    <property type="project" value="UniProtKB-KW"/>
</dbReference>
<feature type="transmembrane region" description="Helical" evidence="10">
    <location>
        <begin position="68"/>
        <end position="98"/>
    </location>
</feature>
<dbReference type="Pfam" id="PF02518">
    <property type="entry name" value="HATPase_c"/>
    <property type="match status" value="1"/>
</dbReference>
<evidence type="ECO:0000256" key="7">
    <source>
        <dbReference type="ARBA" id="ARBA00022840"/>
    </source>
</evidence>
<proteinExistence type="predicted"/>
<feature type="region of interest" description="Disordered" evidence="9">
    <location>
        <begin position="354"/>
        <end position="376"/>
    </location>
</feature>
<dbReference type="GO" id="GO:0000155">
    <property type="term" value="F:phosphorelay sensor kinase activity"/>
    <property type="evidence" value="ECO:0007669"/>
    <property type="project" value="InterPro"/>
</dbReference>
<evidence type="ECO:0000256" key="8">
    <source>
        <dbReference type="ARBA" id="ARBA00023012"/>
    </source>
</evidence>
<evidence type="ECO:0000259" key="12">
    <source>
        <dbReference type="Pfam" id="PF07730"/>
    </source>
</evidence>
<evidence type="ECO:0000313" key="13">
    <source>
        <dbReference type="EMBL" id="XDI03796.1"/>
    </source>
</evidence>
<keyword evidence="7" id="KW-0067">ATP-binding</keyword>
<reference evidence="13" key="1">
    <citation type="submission" date="2024-05" db="EMBL/GenBank/DDBJ databases">
        <title>Herbiconiux sp. A18JL235.</title>
        <authorList>
            <person name="Zhang G."/>
        </authorList>
    </citation>
    <scope>NUCLEOTIDE SEQUENCE</scope>
    <source>
        <strain evidence="13">A18JL235</strain>
    </source>
</reference>
<comment type="catalytic activity">
    <reaction evidence="1">
        <text>ATP + protein L-histidine = ADP + protein N-phospho-L-histidine.</text>
        <dbReference type="EC" id="2.7.13.3"/>
    </reaction>
</comment>
<dbReference type="PANTHER" id="PTHR24421:SF10">
    <property type="entry name" value="NITRATE_NITRITE SENSOR PROTEIN NARQ"/>
    <property type="match status" value="1"/>
</dbReference>
<dbReference type="Gene3D" id="3.30.565.10">
    <property type="entry name" value="Histidine kinase-like ATPase, C-terminal domain"/>
    <property type="match status" value="1"/>
</dbReference>
<dbReference type="InterPro" id="IPR003594">
    <property type="entry name" value="HATPase_dom"/>
</dbReference>
<keyword evidence="10" id="KW-0812">Transmembrane</keyword>
<dbReference type="Pfam" id="PF07730">
    <property type="entry name" value="HisKA_3"/>
    <property type="match status" value="1"/>
</dbReference>
<dbReference type="AlphaFoldDB" id="A0AB39BBV1"/>
<feature type="transmembrane region" description="Helical" evidence="10">
    <location>
        <begin position="104"/>
        <end position="128"/>
    </location>
</feature>
<evidence type="ECO:0000256" key="5">
    <source>
        <dbReference type="ARBA" id="ARBA00022741"/>
    </source>
</evidence>
<protein>
    <recommendedName>
        <fullName evidence="2">histidine kinase</fullName>
        <ecNumber evidence="2">2.7.13.3</ecNumber>
    </recommendedName>
</protein>
<evidence type="ECO:0000259" key="11">
    <source>
        <dbReference type="Pfam" id="PF02518"/>
    </source>
</evidence>
<evidence type="ECO:0000256" key="6">
    <source>
        <dbReference type="ARBA" id="ARBA00022777"/>
    </source>
</evidence>
<evidence type="ECO:0000256" key="9">
    <source>
        <dbReference type="SAM" id="MobiDB-lite"/>
    </source>
</evidence>
<name>A0AB39BBV1_9MICO</name>
<evidence type="ECO:0000256" key="2">
    <source>
        <dbReference type="ARBA" id="ARBA00012438"/>
    </source>
</evidence>
<keyword evidence="10" id="KW-1133">Transmembrane helix</keyword>
<feature type="domain" description="Signal transduction histidine kinase subgroup 3 dimerisation and phosphoacceptor" evidence="12">
    <location>
        <begin position="214"/>
        <end position="272"/>
    </location>
</feature>
<dbReference type="EMBL" id="CP162511">
    <property type="protein sequence ID" value="XDI03796.1"/>
    <property type="molecule type" value="Genomic_DNA"/>
</dbReference>